<dbReference type="OMA" id="YHAVWGS"/>
<dbReference type="OrthoDB" id="423498at2759"/>
<dbReference type="Proteomes" id="UP000007797">
    <property type="component" value="Unassembled WGS sequence"/>
</dbReference>
<dbReference type="AlphaFoldDB" id="F4Q328"/>
<dbReference type="GO" id="GO:0019853">
    <property type="term" value="P:L-ascorbic acid biosynthetic process"/>
    <property type="evidence" value="ECO:0007669"/>
    <property type="project" value="TreeGrafter"/>
</dbReference>
<dbReference type="InterPro" id="IPR013658">
    <property type="entry name" value="SGL"/>
</dbReference>
<comment type="cofactor">
    <cofactor evidence="3">
        <name>Zn(2+)</name>
        <dbReference type="ChEBI" id="CHEBI:29105"/>
    </cofactor>
    <text evidence="3">Binds 1 divalent metal cation per subunit.</text>
</comment>
<keyword evidence="7" id="KW-1185">Reference proteome</keyword>
<gene>
    <name evidence="6" type="primary">rgn</name>
    <name evidence="6" type="ORF">DFA_07728</name>
</gene>
<organism evidence="6 7">
    <name type="scientific">Cavenderia fasciculata</name>
    <name type="common">Slime mold</name>
    <name type="synonym">Dictyostelium fasciculatum</name>
    <dbReference type="NCBI Taxonomy" id="261658"/>
    <lineage>
        <taxon>Eukaryota</taxon>
        <taxon>Amoebozoa</taxon>
        <taxon>Evosea</taxon>
        <taxon>Eumycetozoa</taxon>
        <taxon>Dictyostelia</taxon>
        <taxon>Acytosteliales</taxon>
        <taxon>Cavenderiaceae</taxon>
        <taxon>Cavenderia</taxon>
    </lineage>
</organism>
<dbReference type="PANTHER" id="PTHR10907:SF47">
    <property type="entry name" value="REGUCALCIN"/>
    <property type="match status" value="1"/>
</dbReference>
<protein>
    <submittedName>
        <fullName evidence="6">Senescence marker protein-30 family protein</fullName>
    </submittedName>
</protein>
<keyword evidence="3" id="KW-0479">Metal-binding</keyword>
<comment type="similarity">
    <text evidence="1">Belongs to the SMP-30/CGR1 family.</text>
</comment>
<keyword evidence="3" id="KW-0862">Zinc</keyword>
<feature type="binding site" evidence="3">
    <location>
        <position position="225"/>
    </location>
    <ligand>
        <name>a divalent metal cation</name>
        <dbReference type="ChEBI" id="CHEBI:60240"/>
    </ligand>
</feature>
<sequence length="315" mass="35061">MKILLYLVVVMVFGLVMVTNVKSEEVVWAQLVIPARAELGEGSIWDNQRKLLYWIDIDGRQFYVYNPSVGSNSNFKLNEIPGTVVPRLNAQPGEVVIALQSGIYSYNYITQEKYQLAKPETVSTNRMNDGKCDPRGRFWVGSMSLKNGQPREASLYRIDSNKASQRVLSNVGISNGVTWSLDGRVMYYIDTSDMGVDRFDYDVNSGSATNRRRVITFTGQFGFPDGMTIDSEGKLWIAHYDGSRVTRWDPNNGQLLLTVMVPVRKVTSVAFGGDDLSTLYITTARAGEEAKGGGGLFQVKFNGRFKGVDSYSFAG</sequence>
<feature type="binding site" evidence="3">
    <location>
        <position position="175"/>
    </location>
    <ligand>
        <name>a divalent metal cation</name>
        <dbReference type="ChEBI" id="CHEBI:60240"/>
    </ligand>
</feature>
<evidence type="ECO:0000256" key="3">
    <source>
        <dbReference type="PIRSR" id="PIRSR605511-2"/>
    </source>
</evidence>
<dbReference type="STRING" id="1054147.F4Q328"/>
<dbReference type="SUPFAM" id="SSF63829">
    <property type="entry name" value="Calcium-dependent phosphotriesterase"/>
    <property type="match status" value="1"/>
</dbReference>
<dbReference type="EMBL" id="GL883021">
    <property type="protein sequence ID" value="EGG16750.1"/>
    <property type="molecule type" value="Genomic_DNA"/>
</dbReference>
<evidence type="ECO:0000256" key="4">
    <source>
        <dbReference type="SAM" id="SignalP"/>
    </source>
</evidence>
<proteinExistence type="inferred from homology"/>
<dbReference type="GO" id="GO:0004341">
    <property type="term" value="F:gluconolactonase activity"/>
    <property type="evidence" value="ECO:0007669"/>
    <property type="project" value="TreeGrafter"/>
</dbReference>
<dbReference type="PRINTS" id="PR01790">
    <property type="entry name" value="SMP30FAMILY"/>
</dbReference>
<dbReference type="KEGG" id="dfa:DFA_07728"/>
<dbReference type="InterPro" id="IPR011042">
    <property type="entry name" value="6-blade_b-propeller_TolB-like"/>
</dbReference>
<dbReference type="RefSeq" id="XP_004355224.1">
    <property type="nucleotide sequence ID" value="XM_004355172.1"/>
</dbReference>
<evidence type="ECO:0000313" key="7">
    <source>
        <dbReference type="Proteomes" id="UP000007797"/>
    </source>
</evidence>
<dbReference type="Pfam" id="PF08450">
    <property type="entry name" value="SGL"/>
    <property type="match status" value="1"/>
</dbReference>
<dbReference type="GeneID" id="14869027"/>
<dbReference type="Gene3D" id="2.120.10.30">
    <property type="entry name" value="TolB, C-terminal domain"/>
    <property type="match status" value="1"/>
</dbReference>
<feature type="binding site" evidence="3">
    <location>
        <position position="41"/>
    </location>
    <ligand>
        <name>a divalent metal cation</name>
        <dbReference type="ChEBI" id="CHEBI:60240"/>
    </ligand>
</feature>
<evidence type="ECO:0000313" key="6">
    <source>
        <dbReference type="EMBL" id="EGG16750.1"/>
    </source>
</evidence>
<dbReference type="PANTHER" id="PTHR10907">
    <property type="entry name" value="REGUCALCIN"/>
    <property type="match status" value="1"/>
</dbReference>
<evidence type="ECO:0000256" key="1">
    <source>
        <dbReference type="ARBA" id="ARBA00008853"/>
    </source>
</evidence>
<name>F4Q328_CACFS</name>
<keyword evidence="4" id="KW-0732">Signal</keyword>
<feature type="active site" description="Proton donor/acceptor" evidence="2">
    <location>
        <position position="225"/>
    </location>
</feature>
<dbReference type="InterPro" id="IPR005511">
    <property type="entry name" value="SMP-30"/>
</dbReference>
<evidence type="ECO:0000259" key="5">
    <source>
        <dbReference type="Pfam" id="PF08450"/>
    </source>
</evidence>
<reference evidence="7" key="1">
    <citation type="journal article" date="2011" name="Genome Res.">
        <title>Phylogeny-wide analysis of social amoeba genomes highlights ancient origins for complex intercellular communication.</title>
        <authorList>
            <person name="Heidel A.J."/>
            <person name="Lawal H.M."/>
            <person name="Felder M."/>
            <person name="Schilde C."/>
            <person name="Helps N.R."/>
            <person name="Tunggal B."/>
            <person name="Rivero F."/>
            <person name="John U."/>
            <person name="Schleicher M."/>
            <person name="Eichinger L."/>
            <person name="Platzer M."/>
            <person name="Noegel A.A."/>
            <person name="Schaap P."/>
            <person name="Gloeckner G."/>
        </authorList>
    </citation>
    <scope>NUCLEOTIDE SEQUENCE [LARGE SCALE GENOMIC DNA]</scope>
    <source>
        <strain evidence="7">SH3</strain>
    </source>
</reference>
<accession>F4Q328</accession>
<dbReference type="GO" id="GO:0005509">
    <property type="term" value="F:calcium ion binding"/>
    <property type="evidence" value="ECO:0007669"/>
    <property type="project" value="TreeGrafter"/>
</dbReference>
<feature type="signal peptide" evidence="4">
    <location>
        <begin position="1"/>
        <end position="23"/>
    </location>
</feature>
<feature type="chain" id="PRO_5003316045" evidence="4">
    <location>
        <begin position="24"/>
        <end position="315"/>
    </location>
</feature>
<feature type="binding site" evidence="3">
    <location>
        <position position="128"/>
    </location>
    <ligand>
        <name>substrate</name>
    </ligand>
</feature>
<feature type="binding site" evidence="3">
    <location>
        <position position="126"/>
    </location>
    <ligand>
        <name>substrate</name>
    </ligand>
</feature>
<evidence type="ECO:0000256" key="2">
    <source>
        <dbReference type="PIRSR" id="PIRSR605511-1"/>
    </source>
</evidence>
<feature type="domain" description="SMP-30/Gluconolactonase/LRE-like region" evidence="5">
    <location>
        <begin position="39"/>
        <end position="285"/>
    </location>
</feature>